<organism evidence="1 2">
    <name type="scientific">Puccinia graminis f. sp. tritici (strain CRL 75-36-700-3 / race SCCL)</name>
    <name type="common">Black stem rust fungus</name>
    <dbReference type="NCBI Taxonomy" id="418459"/>
    <lineage>
        <taxon>Eukaryota</taxon>
        <taxon>Fungi</taxon>
        <taxon>Dikarya</taxon>
        <taxon>Basidiomycota</taxon>
        <taxon>Pucciniomycotina</taxon>
        <taxon>Pucciniomycetes</taxon>
        <taxon>Pucciniales</taxon>
        <taxon>Pucciniaceae</taxon>
        <taxon>Puccinia</taxon>
    </lineage>
</organism>
<dbReference type="InParanoid" id="E3KZQ4"/>
<dbReference type="AlphaFoldDB" id="E3KZQ4"/>
<accession>E3KZQ4</accession>
<evidence type="ECO:0000313" key="1">
    <source>
        <dbReference type="EMBL" id="EFP89779.1"/>
    </source>
</evidence>
<evidence type="ECO:0000313" key="2">
    <source>
        <dbReference type="Proteomes" id="UP000008783"/>
    </source>
</evidence>
<protein>
    <submittedName>
        <fullName evidence="1">Uncharacterized protein</fullName>
    </submittedName>
</protein>
<keyword evidence="2" id="KW-1185">Reference proteome</keyword>
<gene>
    <name evidence="1" type="ORF">PGTG_15435</name>
</gene>
<dbReference type="HOGENOM" id="CLU_2211273_0_0_1"/>
<sequence length="107" mass="12130">MLLPSHKGLINRRRERDLNNLFGIHKEPVIESQALLQNPVILVHVKKVNRFVGFGVLGAKPQGQIGVAGIEREENYWAGISICKNWTMQQLAETLPRRNTRLGAIYC</sequence>
<dbReference type="GeneID" id="10545430"/>
<dbReference type="Proteomes" id="UP000008783">
    <property type="component" value="Unassembled WGS sequence"/>
</dbReference>
<name>E3KZQ4_PUCGT</name>
<dbReference type="KEGG" id="pgr:PGTG_15435"/>
<reference key="1">
    <citation type="submission" date="2007-01" db="EMBL/GenBank/DDBJ databases">
        <title>The Genome Sequence of Puccinia graminis f. sp. tritici Strain CRL 75-36-700-3.</title>
        <authorList>
            <consortium name="The Broad Institute Genome Sequencing Platform"/>
            <person name="Birren B."/>
            <person name="Lander E."/>
            <person name="Galagan J."/>
            <person name="Nusbaum C."/>
            <person name="Devon K."/>
            <person name="Cuomo C."/>
            <person name="Jaffe D."/>
            <person name="Butler J."/>
            <person name="Alvarez P."/>
            <person name="Gnerre S."/>
            <person name="Grabherr M."/>
            <person name="Mauceli E."/>
            <person name="Brockman W."/>
            <person name="Young S."/>
            <person name="LaButti K."/>
            <person name="Sykes S."/>
            <person name="DeCaprio D."/>
            <person name="Crawford M."/>
            <person name="Koehrsen M."/>
            <person name="Engels R."/>
            <person name="Montgomery P."/>
            <person name="Pearson M."/>
            <person name="Howarth C."/>
            <person name="Larson L."/>
            <person name="White J."/>
            <person name="Zeng Q."/>
            <person name="Kodira C."/>
            <person name="Yandava C."/>
            <person name="Alvarado L."/>
            <person name="O'Leary S."/>
            <person name="Szabo L."/>
            <person name="Dean R."/>
            <person name="Schein J."/>
        </authorList>
    </citation>
    <scope>NUCLEOTIDE SEQUENCE</scope>
    <source>
        <strain>CRL 75-36-700-3</strain>
    </source>
</reference>
<reference evidence="2" key="2">
    <citation type="journal article" date="2011" name="Proc. Natl. Acad. Sci. U.S.A.">
        <title>Obligate biotrophy features unraveled by the genomic analysis of rust fungi.</title>
        <authorList>
            <person name="Duplessis S."/>
            <person name="Cuomo C.A."/>
            <person name="Lin Y.-C."/>
            <person name="Aerts A."/>
            <person name="Tisserant E."/>
            <person name="Veneault-Fourrey C."/>
            <person name="Joly D.L."/>
            <person name="Hacquard S."/>
            <person name="Amselem J."/>
            <person name="Cantarel B.L."/>
            <person name="Chiu R."/>
            <person name="Coutinho P.M."/>
            <person name="Feau N."/>
            <person name="Field M."/>
            <person name="Frey P."/>
            <person name="Gelhaye E."/>
            <person name="Goldberg J."/>
            <person name="Grabherr M.G."/>
            <person name="Kodira C.D."/>
            <person name="Kohler A."/>
            <person name="Kuees U."/>
            <person name="Lindquist E.A."/>
            <person name="Lucas S.M."/>
            <person name="Mago R."/>
            <person name="Mauceli E."/>
            <person name="Morin E."/>
            <person name="Murat C."/>
            <person name="Pangilinan J.L."/>
            <person name="Park R."/>
            <person name="Pearson M."/>
            <person name="Quesneville H."/>
            <person name="Rouhier N."/>
            <person name="Sakthikumar S."/>
            <person name="Salamov A.A."/>
            <person name="Schmutz J."/>
            <person name="Selles B."/>
            <person name="Shapiro H."/>
            <person name="Tanguay P."/>
            <person name="Tuskan G.A."/>
            <person name="Henrissat B."/>
            <person name="Van de Peer Y."/>
            <person name="Rouze P."/>
            <person name="Ellis J.G."/>
            <person name="Dodds P.N."/>
            <person name="Schein J.E."/>
            <person name="Zhong S."/>
            <person name="Hamelin R.C."/>
            <person name="Grigoriev I.V."/>
            <person name="Szabo L.J."/>
            <person name="Martin F."/>
        </authorList>
    </citation>
    <scope>NUCLEOTIDE SEQUENCE [LARGE SCALE GENOMIC DNA]</scope>
    <source>
        <strain evidence="2">CRL 75-36-700-3 / race SCCL</strain>
    </source>
</reference>
<proteinExistence type="predicted"/>
<dbReference type="RefSeq" id="XP_003334198.1">
    <property type="nucleotide sequence ID" value="XM_003334150.1"/>
</dbReference>
<dbReference type="VEuPathDB" id="FungiDB:PGTG_15435"/>
<dbReference type="EMBL" id="DS178325">
    <property type="protein sequence ID" value="EFP89779.1"/>
    <property type="molecule type" value="Genomic_DNA"/>
</dbReference>